<protein>
    <recommendedName>
        <fullName evidence="15">Pep3/Vps18/deep orange domain-containing protein</fullName>
    </recommendedName>
</protein>
<dbReference type="GO" id="GO:0006886">
    <property type="term" value="P:intracellular protein transport"/>
    <property type="evidence" value="ECO:0007669"/>
    <property type="project" value="UniProtKB-UniRule"/>
</dbReference>
<keyword evidence="10" id="KW-1133">Transmembrane helix</keyword>
<comment type="subcellular location">
    <subcellularLocation>
        <location evidence="6">Endomembrane system</location>
        <topology evidence="6">Peripheral membrane protein</topology>
        <orientation evidence="6">Cytoplasmic side</orientation>
    </subcellularLocation>
</comment>
<dbReference type="EMBL" id="PGCJ01000009">
    <property type="protein sequence ID" value="PLW57595.1"/>
    <property type="molecule type" value="Genomic_DNA"/>
</dbReference>
<gene>
    <name evidence="13" type="ORF">PCANC_01075</name>
</gene>
<evidence type="ECO:0000256" key="2">
    <source>
        <dbReference type="ARBA" id="ARBA00022723"/>
    </source>
</evidence>
<dbReference type="GO" id="GO:0006904">
    <property type="term" value="P:vesicle docking involved in exocytosis"/>
    <property type="evidence" value="ECO:0007669"/>
    <property type="project" value="TreeGrafter"/>
</dbReference>
<keyword evidence="3" id="KW-0863">Zinc-finger</keyword>
<keyword evidence="10" id="KW-0812">Transmembrane</keyword>
<feature type="coiled-coil region" evidence="8">
    <location>
        <begin position="953"/>
        <end position="980"/>
    </location>
</feature>
<evidence type="ECO:0000256" key="7">
    <source>
        <dbReference type="PROSITE-ProRule" id="PRU01006"/>
    </source>
</evidence>
<dbReference type="STRING" id="200324.A0A2N5W5S1"/>
<feature type="region of interest" description="Disordered" evidence="9">
    <location>
        <begin position="1"/>
        <end position="20"/>
    </location>
</feature>
<feature type="transmembrane region" description="Helical" evidence="10">
    <location>
        <begin position="1101"/>
        <end position="1124"/>
    </location>
</feature>
<dbReference type="InterPro" id="IPR058919">
    <property type="entry name" value="Pep3/Vps18_RING_C"/>
</dbReference>
<feature type="domain" description="Pep3/Vps18 RING C-terminal" evidence="12">
    <location>
        <begin position="994"/>
        <end position="1046"/>
    </location>
</feature>
<dbReference type="GO" id="GO:0005768">
    <property type="term" value="C:endosome"/>
    <property type="evidence" value="ECO:0007669"/>
    <property type="project" value="TreeGrafter"/>
</dbReference>
<sequence length="1233" mass="138310">MEQPLNSTVGFESPQQTTTDQLEQLRALGKPLQYDPYPPRTPAQPELFSIGRVQFSLDQPLQLLLCNAHLLLFFISPPVPTPSSPPQLVRIDLNEPSVVDTIPLLIPALFQPQQQPRTAQQQQPQPATIYHIHCDPTGRHVLLSLTSAQNYYISLSPASINQQRTSNQLSLRRTVAHASATPGPAIRLLSKLKGLLISAIGWHPSSYNGLPQNSTHEIILGIESGALYTTLLVDHHSQEPSSDLSITAAFSRIDRSSVDRYLKPLYTLPNSSDDYPAVRGIWISNVWYQHTGQNKTIIKRALVLVITSSRLFQFVDQVGILKSKRDDDTSEEVLERLFTSYQSNRALPKSLELQALQNSQLHVYNPIHLPSTSSNSHHSPNSPILTWMTGGGVFCGEIVHGNQEPGDGVIGASQLIPFPLPKHDLIKDSTSSQDPSLDTQLYPSSTSPVPLAFCPTQYHIVLLFPDRIQIVCRLDSHLVHEEILDLKTDEKIRAITMDPVNQTYWLYSDESIFELIVKNEDRDIWKVYLARKAFEKALSHAHTAIDRDKILVSQADHYLDTAKYIPAAQIYAQCSKPFEEVVLGFIDRGERDALRYYLISRLERLKRQDLTQRMMLATWLTEIYLAKINELEDLAGSDPSAGDEAANIVAEQQLIEDELQQFLRTYKADLDQRTTFDLITSHGRKDVMIYYANLVGDHQRIIRHYILEEDWKKAIDGLNRQADLELYYKFAPVLVSHDARSATTAFMRQPKLDVKRLIPALIPPRSSAKRRKSKIYEENAEIVIEYLKFVISRLNNSDAPVHNALLTLYATQEQDDEGSLLRFLATTPDNPLTGKPYYDLDYALRICKVNNKLQSCGLIYSKMGLYESSVDLALRTGDLELAKINAEKAEDDTLLRKKLWLKIAEYVVHHQKDIKTAMEFLESTDLLKIEDILPFFPDFVVIDEFKESICNALETYSSNIQKLKDDMEESNRTTKLIEEDLAKLSSRFLIINQDDECSSCHQRLLTRQFYLFPCQHSFHADCLIKEVMAHMPPYQLRRMLTIQNKLALQAPMGAGGVGAARLMDKGGLMMNPSSLLSDSKKLALASVQGLDHVRRMIIPDALVGVIGGGVGVIGSGVGALGGVLPIPKMVKLTRSSSSTINTSASSPIKTDHRRAPESSFVPKRSSSVHHHPSMPTLQQQQQQPPGSSSGSNPSELDKLKNELDQLLASQCALCLWAINSIDLPFAADGEVDI</sequence>
<dbReference type="Pfam" id="PF05131">
    <property type="entry name" value="Pep3_Vps18"/>
    <property type="match status" value="1"/>
</dbReference>
<evidence type="ECO:0000313" key="13">
    <source>
        <dbReference type="EMBL" id="PLW57595.1"/>
    </source>
</evidence>
<name>A0A2N5W5S1_9BASI</name>
<proteinExistence type="inferred from homology"/>
<feature type="compositionally biased region" description="Low complexity" evidence="9">
    <location>
        <begin position="1135"/>
        <end position="1146"/>
    </location>
</feature>
<evidence type="ECO:0000256" key="4">
    <source>
        <dbReference type="ARBA" id="ARBA00022833"/>
    </source>
</evidence>
<evidence type="ECO:0000256" key="3">
    <source>
        <dbReference type="ARBA" id="ARBA00022771"/>
    </source>
</evidence>
<keyword evidence="4" id="KW-0862">Zinc</keyword>
<evidence type="ECO:0008006" key="15">
    <source>
        <dbReference type="Google" id="ProtNLM"/>
    </source>
</evidence>
<dbReference type="OrthoDB" id="1845386at2759"/>
<dbReference type="PROSITE" id="PS50236">
    <property type="entry name" value="CHCR"/>
    <property type="match status" value="1"/>
</dbReference>
<evidence type="ECO:0000256" key="8">
    <source>
        <dbReference type="SAM" id="Coils"/>
    </source>
</evidence>
<comment type="caution">
    <text evidence="13">The sequence shown here is derived from an EMBL/GenBank/DDBJ whole genome shotgun (WGS) entry which is preliminary data.</text>
</comment>
<dbReference type="CDD" id="cd16462">
    <property type="entry name" value="RING-H2_Pep3p-like"/>
    <property type="match status" value="1"/>
</dbReference>
<reference evidence="13 14" key="1">
    <citation type="submission" date="2017-11" db="EMBL/GenBank/DDBJ databases">
        <title>De novo assembly and phasing of dikaryotic genomes from two isolates of Puccinia coronata f. sp. avenae, the causal agent of oat crown rust.</title>
        <authorList>
            <person name="Miller M.E."/>
            <person name="Zhang Y."/>
            <person name="Omidvar V."/>
            <person name="Sperschneider J."/>
            <person name="Schwessinger B."/>
            <person name="Raley C."/>
            <person name="Palmer J.M."/>
            <person name="Garnica D."/>
            <person name="Upadhyaya N."/>
            <person name="Rathjen J."/>
            <person name="Taylor J.M."/>
            <person name="Park R.F."/>
            <person name="Dodds P.N."/>
            <person name="Hirsch C.D."/>
            <person name="Kianian S.F."/>
            <person name="Figueroa M."/>
        </authorList>
    </citation>
    <scope>NUCLEOTIDE SEQUENCE [LARGE SCALE GENOMIC DNA]</scope>
    <source>
        <strain evidence="13">12NC29</strain>
    </source>
</reference>
<dbReference type="GO" id="GO:0030674">
    <property type="term" value="F:protein-macromolecule adaptor activity"/>
    <property type="evidence" value="ECO:0007669"/>
    <property type="project" value="TreeGrafter"/>
</dbReference>
<comment type="similarity">
    <text evidence="1">Belongs to the VPS18 family.</text>
</comment>
<dbReference type="GO" id="GO:0008270">
    <property type="term" value="F:zinc ion binding"/>
    <property type="evidence" value="ECO:0007669"/>
    <property type="project" value="UniProtKB-KW"/>
</dbReference>
<dbReference type="Proteomes" id="UP000235388">
    <property type="component" value="Unassembled WGS sequence"/>
</dbReference>
<keyword evidence="5 10" id="KW-0472">Membrane</keyword>
<keyword evidence="14" id="KW-1185">Reference proteome</keyword>
<feature type="domain" description="Pep3/Vps18 beta-propeller" evidence="11">
    <location>
        <begin position="47"/>
        <end position="517"/>
    </location>
</feature>
<accession>A0A2N5W5S1</accession>
<evidence type="ECO:0000259" key="12">
    <source>
        <dbReference type="Pfam" id="PF26148"/>
    </source>
</evidence>
<organism evidence="13 14">
    <name type="scientific">Puccinia coronata f. sp. avenae</name>
    <dbReference type="NCBI Taxonomy" id="200324"/>
    <lineage>
        <taxon>Eukaryota</taxon>
        <taxon>Fungi</taxon>
        <taxon>Dikarya</taxon>
        <taxon>Basidiomycota</taxon>
        <taxon>Pucciniomycotina</taxon>
        <taxon>Pucciniomycetes</taxon>
        <taxon>Pucciniales</taxon>
        <taxon>Pucciniaceae</taxon>
        <taxon>Puccinia</taxon>
    </lineage>
</organism>
<dbReference type="GO" id="GO:0030897">
    <property type="term" value="C:HOPS complex"/>
    <property type="evidence" value="ECO:0007669"/>
    <property type="project" value="TreeGrafter"/>
</dbReference>
<feature type="compositionally biased region" description="Low complexity" evidence="9">
    <location>
        <begin position="1173"/>
        <end position="1194"/>
    </location>
</feature>
<dbReference type="PANTHER" id="PTHR23323:SF26">
    <property type="entry name" value="VACUOLAR PROTEIN SORTING-ASSOCIATED PROTEIN 18 HOMOLOG"/>
    <property type="match status" value="1"/>
</dbReference>
<feature type="repeat" description="CHCR" evidence="7">
    <location>
        <begin position="754"/>
        <end position="916"/>
    </location>
</feature>
<dbReference type="InterPro" id="IPR000547">
    <property type="entry name" value="Clathrin_H-chain/VPS_repeat"/>
</dbReference>
<dbReference type="AlphaFoldDB" id="A0A2N5W5S1"/>
<evidence type="ECO:0000256" key="1">
    <source>
        <dbReference type="ARBA" id="ARBA00010454"/>
    </source>
</evidence>
<dbReference type="GO" id="GO:0007033">
    <property type="term" value="P:vacuole organization"/>
    <property type="evidence" value="ECO:0007669"/>
    <property type="project" value="TreeGrafter"/>
</dbReference>
<dbReference type="Pfam" id="PF26148">
    <property type="entry name" value="VPS18_RING_C"/>
    <property type="match status" value="1"/>
</dbReference>
<evidence type="ECO:0000313" key="14">
    <source>
        <dbReference type="Proteomes" id="UP000235388"/>
    </source>
</evidence>
<dbReference type="GO" id="GO:0007032">
    <property type="term" value="P:endosome organization"/>
    <property type="evidence" value="ECO:0007669"/>
    <property type="project" value="TreeGrafter"/>
</dbReference>
<keyword evidence="8" id="KW-0175">Coiled coil</keyword>
<dbReference type="PANTHER" id="PTHR23323">
    <property type="entry name" value="VACUOLAR PROTEIN SORTING-ASSOCIATED PROTEIN"/>
    <property type="match status" value="1"/>
</dbReference>
<dbReference type="InterPro" id="IPR007810">
    <property type="entry name" value="Pep3/Vps18_beta-prop"/>
</dbReference>
<evidence type="ECO:0000256" key="5">
    <source>
        <dbReference type="ARBA" id="ARBA00023136"/>
    </source>
</evidence>
<evidence type="ECO:0000256" key="9">
    <source>
        <dbReference type="SAM" id="MobiDB-lite"/>
    </source>
</evidence>
<evidence type="ECO:0000256" key="10">
    <source>
        <dbReference type="SAM" id="Phobius"/>
    </source>
</evidence>
<evidence type="ECO:0000256" key="6">
    <source>
        <dbReference type="ARBA" id="ARBA00029433"/>
    </source>
</evidence>
<dbReference type="SUPFAM" id="SSF57850">
    <property type="entry name" value="RING/U-box"/>
    <property type="match status" value="1"/>
</dbReference>
<dbReference type="GO" id="GO:0048284">
    <property type="term" value="P:organelle fusion"/>
    <property type="evidence" value="ECO:0007669"/>
    <property type="project" value="TreeGrafter"/>
</dbReference>
<keyword evidence="2" id="KW-0479">Metal-binding</keyword>
<feature type="region of interest" description="Disordered" evidence="9">
    <location>
        <begin position="1135"/>
        <end position="1196"/>
    </location>
</feature>
<evidence type="ECO:0000259" key="11">
    <source>
        <dbReference type="Pfam" id="PF05131"/>
    </source>
</evidence>